<comment type="caution">
    <text evidence="3">The sequence shown here is derived from an EMBL/GenBank/DDBJ whole genome shotgun (WGS) entry which is preliminary data.</text>
</comment>
<gene>
    <name evidence="3" type="ORF">CEXT_223751</name>
</gene>
<proteinExistence type="predicted"/>
<evidence type="ECO:0000256" key="2">
    <source>
        <dbReference type="SAM" id="Phobius"/>
    </source>
</evidence>
<evidence type="ECO:0000313" key="3">
    <source>
        <dbReference type="EMBL" id="GIY98504.1"/>
    </source>
</evidence>
<evidence type="ECO:0000313" key="4">
    <source>
        <dbReference type="Proteomes" id="UP001054945"/>
    </source>
</evidence>
<feature type="region of interest" description="Disordered" evidence="1">
    <location>
        <begin position="1"/>
        <end position="25"/>
    </location>
</feature>
<dbReference type="EMBL" id="BPLR01000930">
    <property type="protein sequence ID" value="GIY98504.1"/>
    <property type="molecule type" value="Genomic_DNA"/>
</dbReference>
<keyword evidence="2" id="KW-0472">Membrane</keyword>
<dbReference type="Proteomes" id="UP001054945">
    <property type="component" value="Unassembled WGS sequence"/>
</dbReference>
<protein>
    <submittedName>
        <fullName evidence="3">Uncharacterized protein</fullName>
    </submittedName>
</protein>
<keyword evidence="2" id="KW-0812">Transmembrane</keyword>
<sequence>MRHDVHQPTTIGELQKQHQKRPGNAYSKLRQRVREKSVLFSPTFGTNETGISPLDYVNDLGAAMVLFTSLLCGIFAIWRVVIVFAHARRFFRLT</sequence>
<organism evidence="3 4">
    <name type="scientific">Caerostris extrusa</name>
    <name type="common">Bark spider</name>
    <name type="synonym">Caerostris bankana</name>
    <dbReference type="NCBI Taxonomy" id="172846"/>
    <lineage>
        <taxon>Eukaryota</taxon>
        <taxon>Metazoa</taxon>
        <taxon>Ecdysozoa</taxon>
        <taxon>Arthropoda</taxon>
        <taxon>Chelicerata</taxon>
        <taxon>Arachnida</taxon>
        <taxon>Araneae</taxon>
        <taxon>Araneomorphae</taxon>
        <taxon>Entelegynae</taxon>
        <taxon>Araneoidea</taxon>
        <taxon>Araneidae</taxon>
        <taxon>Caerostris</taxon>
    </lineage>
</organism>
<reference evidence="3 4" key="1">
    <citation type="submission" date="2021-06" db="EMBL/GenBank/DDBJ databases">
        <title>Caerostris extrusa draft genome.</title>
        <authorList>
            <person name="Kono N."/>
            <person name="Arakawa K."/>
        </authorList>
    </citation>
    <scope>NUCLEOTIDE SEQUENCE [LARGE SCALE GENOMIC DNA]</scope>
</reference>
<keyword evidence="4" id="KW-1185">Reference proteome</keyword>
<keyword evidence="2" id="KW-1133">Transmembrane helix</keyword>
<name>A0AAV4XWZ2_CAEEX</name>
<dbReference type="AlphaFoldDB" id="A0AAV4XWZ2"/>
<feature type="transmembrane region" description="Helical" evidence="2">
    <location>
        <begin position="62"/>
        <end position="85"/>
    </location>
</feature>
<evidence type="ECO:0000256" key="1">
    <source>
        <dbReference type="SAM" id="MobiDB-lite"/>
    </source>
</evidence>
<accession>A0AAV4XWZ2</accession>